<protein>
    <submittedName>
        <fullName evidence="1">Uncharacterized protein</fullName>
    </submittedName>
</protein>
<name>J9FNQ6_9ZZZZ</name>
<comment type="caution">
    <text evidence="1">The sequence shown here is derived from an EMBL/GenBank/DDBJ whole genome shotgun (WGS) entry which is preliminary data.</text>
</comment>
<proteinExistence type="predicted"/>
<evidence type="ECO:0000313" key="1">
    <source>
        <dbReference type="EMBL" id="EJW91232.1"/>
    </source>
</evidence>
<dbReference type="EMBL" id="AMCI01008315">
    <property type="protein sequence ID" value="EJW91232.1"/>
    <property type="molecule type" value="Genomic_DNA"/>
</dbReference>
<dbReference type="AlphaFoldDB" id="J9FNQ6"/>
<sequence length="50" mass="5833">MMLLTPVQNRLLKYRFQKAGKIARMKVCSWLTLKAVVQTLLTLLTISRQK</sequence>
<organism evidence="1">
    <name type="scientific">gut metagenome</name>
    <dbReference type="NCBI Taxonomy" id="749906"/>
    <lineage>
        <taxon>unclassified sequences</taxon>
        <taxon>metagenomes</taxon>
        <taxon>organismal metagenomes</taxon>
    </lineage>
</organism>
<reference evidence="1" key="1">
    <citation type="journal article" date="2012" name="PLoS ONE">
        <title>Gene sets for utilization of primary and secondary nutrition supplies in the distal gut of endangered iberian lynx.</title>
        <authorList>
            <person name="Alcaide M."/>
            <person name="Messina E."/>
            <person name="Richter M."/>
            <person name="Bargiela R."/>
            <person name="Peplies J."/>
            <person name="Huws S.A."/>
            <person name="Newbold C.J."/>
            <person name="Golyshin P.N."/>
            <person name="Simon M.A."/>
            <person name="Lopez G."/>
            <person name="Yakimov M.M."/>
            <person name="Ferrer M."/>
        </authorList>
    </citation>
    <scope>NUCLEOTIDE SEQUENCE</scope>
</reference>
<gene>
    <name evidence="1" type="ORF">EVA_20660</name>
</gene>
<accession>J9FNQ6</accession>